<geneLocation type="mitochondrion" evidence="15"/>
<keyword evidence="5 12" id="KW-0812">Transmembrane</keyword>
<evidence type="ECO:0000256" key="11">
    <source>
        <dbReference type="ARBA" id="ARBA00023310"/>
    </source>
</evidence>
<gene>
    <name evidence="15" type="primary">atp8</name>
</gene>
<dbReference type="Pfam" id="PF00895">
    <property type="entry name" value="ATP-synt_8"/>
    <property type="match status" value="1"/>
</dbReference>
<evidence type="ECO:0000256" key="1">
    <source>
        <dbReference type="ARBA" id="ARBA00004304"/>
    </source>
</evidence>
<keyword evidence="7 14" id="KW-1133">Transmembrane helix</keyword>
<dbReference type="PANTHER" id="PTHR39937:SF1">
    <property type="entry name" value="ATP SYNTHASE PROTEIN 8"/>
    <property type="match status" value="1"/>
</dbReference>
<evidence type="ECO:0000256" key="6">
    <source>
        <dbReference type="ARBA" id="ARBA00022781"/>
    </source>
</evidence>
<dbReference type="AlphaFoldDB" id="F6KD87"/>
<keyword evidence="6 12" id="KW-0375">Hydrogen ion transport</keyword>
<sequence length="55" mass="6629">MPQLNPNPWFMILIMSWLILLTIIPQKVISHQTFNEPMSQNTEKPKPKPWNWPWS</sequence>
<dbReference type="GeneID" id="10744008"/>
<comment type="similarity">
    <text evidence="2 12">Belongs to the ATPase protein 8 family.</text>
</comment>
<keyword evidence="10 14" id="KW-0472">Membrane</keyword>
<keyword evidence="11" id="KW-0066">ATP synthesis</keyword>
<dbReference type="PANTHER" id="PTHR39937">
    <property type="entry name" value="ATP SYNTHASE PROTEIN 8"/>
    <property type="match status" value="1"/>
</dbReference>
<dbReference type="GO" id="GO:0015078">
    <property type="term" value="F:proton transmembrane transporter activity"/>
    <property type="evidence" value="ECO:0007669"/>
    <property type="project" value="InterPro"/>
</dbReference>
<keyword evidence="9 12" id="KW-0496">Mitochondrion</keyword>
<feature type="transmembrane region" description="Helical" evidence="14">
    <location>
        <begin position="6"/>
        <end position="24"/>
    </location>
</feature>
<evidence type="ECO:0000256" key="8">
    <source>
        <dbReference type="ARBA" id="ARBA00023065"/>
    </source>
</evidence>
<evidence type="ECO:0000256" key="10">
    <source>
        <dbReference type="ARBA" id="ARBA00023136"/>
    </source>
</evidence>
<feature type="region of interest" description="Disordered" evidence="13">
    <location>
        <begin position="34"/>
        <end position="55"/>
    </location>
</feature>
<evidence type="ECO:0000256" key="3">
    <source>
        <dbReference type="ARBA" id="ARBA00022448"/>
    </source>
</evidence>
<evidence type="ECO:0000256" key="2">
    <source>
        <dbReference type="ARBA" id="ARBA00008892"/>
    </source>
</evidence>
<keyword evidence="8 12" id="KW-0406">Ion transport</keyword>
<dbReference type="EMBL" id="HM991331">
    <property type="protein sequence ID" value="ADM35674.1"/>
    <property type="molecule type" value="Genomic_DNA"/>
</dbReference>
<dbReference type="GO" id="GO:0045259">
    <property type="term" value="C:proton-transporting ATP synthase complex"/>
    <property type="evidence" value="ECO:0007669"/>
    <property type="project" value="UniProtKB-KW"/>
</dbReference>
<evidence type="ECO:0000256" key="5">
    <source>
        <dbReference type="ARBA" id="ARBA00022692"/>
    </source>
</evidence>
<name>F6KD87_9PIPI</name>
<evidence type="ECO:0000313" key="15">
    <source>
        <dbReference type="EMBL" id="ADM35674.1"/>
    </source>
</evidence>
<organism evidence="15">
    <name type="scientific">Hymenochirus boettgeri</name>
    <name type="common">Congo dwarf clawed frog</name>
    <dbReference type="NCBI Taxonomy" id="247094"/>
    <lineage>
        <taxon>Eukaryota</taxon>
        <taxon>Metazoa</taxon>
        <taxon>Chordata</taxon>
        <taxon>Craniata</taxon>
        <taxon>Vertebrata</taxon>
        <taxon>Euteleostomi</taxon>
        <taxon>Amphibia</taxon>
        <taxon>Batrachia</taxon>
        <taxon>Anura</taxon>
        <taxon>Pipoidea</taxon>
        <taxon>Pipidae</taxon>
        <taxon>Pipinae</taxon>
        <taxon>Hymenochirus</taxon>
    </lineage>
</organism>
<dbReference type="RefSeq" id="YP_004564223.1">
    <property type="nucleotide sequence ID" value="NC_015615.1"/>
</dbReference>
<reference evidence="15" key="1">
    <citation type="journal article" date="2011" name="BMC Evol. Biol.">
        <title>Reversal to air-driven sound production revealed by a molecular phylogeny of tongueless frogs, family Pipidae.</title>
        <authorList>
            <person name="Irisarri I."/>
            <person name="Vences M."/>
            <person name="San Mauro D."/>
            <person name="Glaw F."/>
            <person name="Zardoya R."/>
        </authorList>
    </citation>
    <scope>NUCLEOTIDE SEQUENCE</scope>
</reference>
<protein>
    <recommendedName>
        <fullName evidence="12">ATP synthase complex subunit 8</fullName>
    </recommendedName>
</protein>
<evidence type="ECO:0000256" key="7">
    <source>
        <dbReference type="ARBA" id="ARBA00022989"/>
    </source>
</evidence>
<dbReference type="InterPro" id="IPR050635">
    <property type="entry name" value="ATPase_protein_8"/>
</dbReference>
<keyword evidence="4 12" id="KW-0138">CF(0)</keyword>
<accession>F6KD87</accession>
<evidence type="ECO:0000256" key="9">
    <source>
        <dbReference type="ARBA" id="ARBA00023128"/>
    </source>
</evidence>
<evidence type="ECO:0000256" key="14">
    <source>
        <dbReference type="SAM" id="Phobius"/>
    </source>
</evidence>
<keyword evidence="3 12" id="KW-0813">Transport</keyword>
<evidence type="ECO:0000256" key="4">
    <source>
        <dbReference type="ARBA" id="ARBA00022547"/>
    </source>
</evidence>
<dbReference type="GO" id="GO:0015986">
    <property type="term" value="P:proton motive force-driven ATP synthesis"/>
    <property type="evidence" value="ECO:0007669"/>
    <property type="project" value="InterPro"/>
</dbReference>
<dbReference type="CTD" id="4509"/>
<dbReference type="GO" id="GO:0031966">
    <property type="term" value="C:mitochondrial membrane"/>
    <property type="evidence" value="ECO:0007669"/>
    <property type="project" value="UniProtKB-SubCell"/>
</dbReference>
<dbReference type="InterPro" id="IPR001421">
    <property type="entry name" value="ATP8_metazoa"/>
</dbReference>
<proteinExistence type="inferred from homology"/>
<evidence type="ECO:0000256" key="12">
    <source>
        <dbReference type="RuleBase" id="RU003661"/>
    </source>
</evidence>
<evidence type="ECO:0000256" key="13">
    <source>
        <dbReference type="SAM" id="MobiDB-lite"/>
    </source>
</evidence>
<comment type="subcellular location">
    <subcellularLocation>
        <location evidence="1 12">Mitochondrion membrane</location>
        <topology evidence="1 12">Single-pass membrane protein</topology>
    </subcellularLocation>
</comment>